<sequence>MAMVDFFIENKGIFFPYHYITYGNKHALVVYHENGSIMKSIAMSNFFIETKGTFFPYHYISYGNKHAMVIICENGSIMKSMAMVDFFIENKGKLHLKQQDIVNQTKICENGSIMKSWLWSTSSLKIKTRLWSICENGSIMKSMAMVDRFIENKGTFYLYHYITYGNRHALVRILRKWVDNEIHGYGRASSLKIKILRNGVDNEIHGYGRSSFIENKGRFGPDSENGSIMRSMAMVNFFIENKGNFLPISLHYLWKQTRLGPRSQAKNGLIMKSMAMVDFFIENKETFFLYHYITYGNRHALVPDSLKWVDKEIHGYGLTSSLKNKGTFFPYHYITYGNKRFLVHVCENGSIMKSIALIDFFIEIKGKLQLKQQDIVNGTKKSEKELSSHIITLPMETNTLRSRLRNGLIMKSMAINSTSSLKIKELSSQISLHYLRKQTRFGPSSAKNGSIMKSMSMVDLFIEKRNFLPISLHYLWKQTRFGPRYHLKWVDKRNPWLWSTSSLKIKELSSHIITFLLKQTYHGPDLAKMGR</sequence>
<evidence type="ECO:0000313" key="2">
    <source>
        <dbReference type="Proteomes" id="UP000825729"/>
    </source>
</evidence>
<comment type="caution">
    <text evidence="1">The sequence shown here is derived from an EMBL/GenBank/DDBJ whole genome shotgun (WGS) entry which is preliminary data.</text>
</comment>
<evidence type="ECO:0000313" key="1">
    <source>
        <dbReference type="EMBL" id="KAG9438505.1"/>
    </source>
</evidence>
<name>A0AAV7DR79_ARIFI</name>
<organism evidence="1 2">
    <name type="scientific">Aristolochia fimbriata</name>
    <name type="common">White veined hardy Dutchman's pipe vine</name>
    <dbReference type="NCBI Taxonomy" id="158543"/>
    <lineage>
        <taxon>Eukaryota</taxon>
        <taxon>Viridiplantae</taxon>
        <taxon>Streptophyta</taxon>
        <taxon>Embryophyta</taxon>
        <taxon>Tracheophyta</taxon>
        <taxon>Spermatophyta</taxon>
        <taxon>Magnoliopsida</taxon>
        <taxon>Magnoliidae</taxon>
        <taxon>Piperales</taxon>
        <taxon>Aristolochiaceae</taxon>
        <taxon>Aristolochia</taxon>
    </lineage>
</organism>
<dbReference type="AlphaFoldDB" id="A0AAV7DR79"/>
<proteinExistence type="predicted"/>
<keyword evidence="2" id="KW-1185">Reference proteome</keyword>
<protein>
    <submittedName>
        <fullName evidence="1">Uncharacterized protein</fullName>
    </submittedName>
</protein>
<dbReference type="Proteomes" id="UP000825729">
    <property type="component" value="Unassembled WGS sequence"/>
</dbReference>
<dbReference type="EMBL" id="JAINDJ010000070">
    <property type="protein sequence ID" value="KAG9438505.1"/>
    <property type="molecule type" value="Genomic_DNA"/>
</dbReference>
<accession>A0AAV7DR79</accession>
<gene>
    <name evidence="1" type="ORF">H6P81_021551</name>
</gene>
<reference evidence="1 2" key="1">
    <citation type="submission" date="2021-07" db="EMBL/GenBank/DDBJ databases">
        <title>The Aristolochia fimbriata genome: insights into angiosperm evolution, floral development and chemical biosynthesis.</title>
        <authorList>
            <person name="Jiao Y."/>
        </authorList>
    </citation>
    <scope>NUCLEOTIDE SEQUENCE [LARGE SCALE GENOMIC DNA]</scope>
    <source>
        <strain evidence="1">IBCAS-2021</strain>
        <tissue evidence="1">Leaf</tissue>
    </source>
</reference>